<name>A0ABV5JHN8_9RHOB</name>
<comment type="caution">
    <text evidence="4">The sequence shown here is derived from an EMBL/GenBank/DDBJ whole genome shotgun (WGS) entry which is preliminary data.</text>
</comment>
<dbReference type="Pfam" id="PF00106">
    <property type="entry name" value="adh_short"/>
    <property type="match status" value="1"/>
</dbReference>
<proteinExistence type="inferred from homology"/>
<dbReference type="PROSITE" id="PS00061">
    <property type="entry name" value="ADH_SHORT"/>
    <property type="match status" value="1"/>
</dbReference>
<dbReference type="RefSeq" id="WP_213887022.1">
    <property type="nucleotide sequence ID" value="NZ_JAGFNU010000001.1"/>
</dbReference>
<dbReference type="PANTHER" id="PTHR44196">
    <property type="entry name" value="DEHYDROGENASE/REDUCTASE SDR FAMILY MEMBER 7B"/>
    <property type="match status" value="1"/>
</dbReference>
<evidence type="ECO:0000313" key="5">
    <source>
        <dbReference type="Proteomes" id="UP001589683"/>
    </source>
</evidence>
<organism evidence="4 5">
    <name type="scientific">Pseudohalocynthiibacter aestuariivivens</name>
    <dbReference type="NCBI Taxonomy" id="1591409"/>
    <lineage>
        <taxon>Bacteria</taxon>
        <taxon>Pseudomonadati</taxon>
        <taxon>Pseudomonadota</taxon>
        <taxon>Alphaproteobacteria</taxon>
        <taxon>Rhodobacterales</taxon>
        <taxon>Paracoccaceae</taxon>
        <taxon>Pseudohalocynthiibacter</taxon>
    </lineage>
</organism>
<comment type="similarity">
    <text evidence="1">Belongs to the short-chain dehydrogenases/reductases (SDR) family.</text>
</comment>
<protein>
    <submittedName>
        <fullName evidence="4">SDR family NAD(P)-dependent oxidoreductase</fullName>
        <ecNumber evidence="4">1.-.-.-</ecNumber>
    </submittedName>
</protein>
<dbReference type="Gene3D" id="3.40.50.720">
    <property type="entry name" value="NAD(P)-binding Rossmann-like Domain"/>
    <property type="match status" value="1"/>
</dbReference>
<keyword evidence="5" id="KW-1185">Reference proteome</keyword>
<dbReference type="EMBL" id="JBHMEA010000044">
    <property type="protein sequence ID" value="MFB9232980.1"/>
    <property type="molecule type" value="Genomic_DNA"/>
</dbReference>
<evidence type="ECO:0000256" key="1">
    <source>
        <dbReference type="ARBA" id="ARBA00006484"/>
    </source>
</evidence>
<evidence type="ECO:0000259" key="3">
    <source>
        <dbReference type="SMART" id="SM00822"/>
    </source>
</evidence>
<dbReference type="Proteomes" id="UP001589683">
    <property type="component" value="Unassembled WGS sequence"/>
</dbReference>
<sequence>MKEFHSIVITGASGGIGRALVYELARPGTSLLLLGRNISKLKEVSEEARSKGAMAEFAFCDVTDGGQLSKLVREFDARRNVDLLVANAGVSSGLGQGQSPEPEGHAQRLIEVNLIGAINTVETLLPEFITRKAGHIAIISSLAGVRPHADMPSYSASKSGLRAYGIALRGWLRGKGVGVSVIMPGFVTSPMSARHHGPKPFEVSAENAAKIIVRGIRNNRSMISFPWQLLLLIRLGNLLPAPVSDWFERRFAAEIRPENE</sequence>
<evidence type="ECO:0000256" key="2">
    <source>
        <dbReference type="ARBA" id="ARBA00023002"/>
    </source>
</evidence>
<dbReference type="GO" id="GO:0016491">
    <property type="term" value="F:oxidoreductase activity"/>
    <property type="evidence" value="ECO:0007669"/>
    <property type="project" value="UniProtKB-KW"/>
</dbReference>
<feature type="domain" description="Ketoreductase" evidence="3">
    <location>
        <begin position="5"/>
        <end position="190"/>
    </location>
</feature>
<keyword evidence="2 4" id="KW-0560">Oxidoreductase</keyword>
<reference evidence="4 5" key="1">
    <citation type="submission" date="2024-09" db="EMBL/GenBank/DDBJ databases">
        <authorList>
            <person name="Sun Q."/>
            <person name="Mori K."/>
        </authorList>
    </citation>
    <scope>NUCLEOTIDE SEQUENCE [LARGE SCALE GENOMIC DNA]</scope>
    <source>
        <strain evidence="4 5">CECT 8726</strain>
    </source>
</reference>
<dbReference type="InterPro" id="IPR020904">
    <property type="entry name" value="Sc_DH/Rdtase_CS"/>
</dbReference>
<dbReference type="SMART" id="SM00822">
    <property type="entry name" value="PKS_KR"/>
    <property type="match status" value="1"/>
</dbReference>
<dbReference type="SUPFAM" id="SSF51735">
    <property type="entry name" value="NAD(P)-binding Rossmann-fold domains"/>
    <property type="match status" value="1"/>
</dbReference>
<gene>
    <name evidence="4" type="ORF">ACFFUT_14405</name>
</gene>
<dbReference type="InterPro" id="IPR057326">
    <property type="entry name" value="KR_dom"/>
</dbReference>
<dbReference type="InterPro" id="IPR002347">
    <property type="entry name" value="SDR_fam"/>
</dbReference>
<dbReference type="PRINTS" id="PR00081">
    <property type="entry name" value="GDHRDH"/>
</dbReference>
<dbReference type="PANTHER" id="PTHR44196:SF1">
    <property type="entry name" value="DEHYDROGENASE_REDUCTASE SDR FAMILY MEMBER 7B"/>
    <property type="match status" value="1"/>
</dbReference>
<accession>A0ABV5JHN8</accession>
<dbReference type="EC" id="1.-.-.-" evidence="4"/>
<dbReference type="InterPro" id="IPR036291">
    <property type="entry name" value="NAD(P)-bd_dom_sf"/>
</dbReference>
<evidence type="ECO:0000313" key="4">
    <source>
        <dbReference type="EMBL" id="MFB9232980.1"/>
    </source>
</evidence>